<proteinExistence type="predicted"/>
<name>A0A8S9XC63_APOLU</name>
<organism evidence="1 2">
    <name type="scientific">Apolygus lucorum</name>
    <name type="common">Small green plant bug</name>
    <name type="synonym">Lygocoris lucorum</name>
    <dbReference type="NCBI Taxonomy" id="248454"/>
    <lineage>
        <taxon>Eukaryota</taxon>
        <taxon>Metazoa</taxon>
        <taxon>Ecdysozoa</taxon>
        <taxon>Arthropoda</taxon>
        <taxon>Hexapoda</taxon>
        <taxon>Insecta</taxon>
        <taxon>Pterygota</taxon>
        <taxon>Neoptera</taxon>
        <taxon>Paraneoptera</taxon>
        <taxon>Hemiptera</taxon>
        <taxon>Heteroptera</taxon>
        <taxon>Panheteroptera</taxon>
        <taxon>Cimicomorpha</taxon>
        <taxon>Miridae</taxon>
        <taxon>Mirini</taxon>
        <taxon>Apolygus</taxon>
    </lineage>
</organism>
<sequence length="107" mass="12774">MSLILCHEDEHKEEYDKDEHKAECDKDEHKEECDKDEHKEECDKDVHKEECDKDERKEEFGVSSRCLVSVRLLSYSVPNLVSEFWNNHCPHVFRIRAGDINNEELKL</sequence>
<dbReference type="EMBL" id="WIXP02000008">
    <property type="protein sequence ID" value="KAF6206149.1"/>
    <property type="molecule type" value="Genomic_DNA"/>
</dbReference>
<protein>
    <submittedName>
        <fullName evidence="1">Uncharacterized protein</fullName>
    </submittedName>
</protein>
<dbReference type="AlphaFoldDB" id="A0A8S9XC63"/>
<dbReference type="Proteomes" id="UP000466442">
    <property type="component" value="Unassembled WGS sequence"/>
</dbReference>
<reference evidence="1" key="1">
    <citation type="journal article" date="2021" name="Mol. Ecol. Resour.">
        <title>Apolygus lucorum genome provides insights into omnivorousness and mesophyll feeding.</title>
        <authorList>
            <person name="Liu Y."/>
            <person name="Liu H."/>
            <person name="Wang H."/>
            <person name="Huang T."/>
            <person name="Liu B."/>
            <person name="Yang B."/>
            <person name="Yin L."/>
            <person name="Li B."/>
            <person name="Zhang Y."/>
            <person name="Zhang S."/>
            <person name="Jiang F."/>
            <person name="Zhang X."/>
            <person name="Ren Y."/>
            <person name="Wang B."/>
            <person name="Wang S."/>
            <person name="Lu Y."/>
            <person name="Wu K."/>
            <person name="Fan W."/>
            <person name="Wang G."/>
        </authorList>
    </citation>
    <scope>NUCLEOTIDE SEQUENCE</scope>
    <source>
        <strain evidence="1">12Hb</strain>
    </source>
</reference>
<evidence type="ECO:0000313" key="2">
    <source>
        <dbReference type="Proteomes" id="UP000466442"/>
    </source>
</evidence>
<accession>A0A8S9XC63</accession>
<keyword evidence="2" id="KW-1185">Reference proteome</keyword>
<comment type="caution">
    <text evidence="1">The sequence shown here is derived from an EMBL/GenBank/DDBJ whole genome shotgun (WGS) entry which is preliminary data.</text>
</comment>
<gene>
    <name evidence="1" type="ORF">GE061_017374</name>
</gene>
<evidence type="ECO:0000313" key="1">
    <source>
        <dbReference type="EMBL" id="KAF6206149.1"/>
    </source>
</evidence>